<feature type="region of interest" description="Disordered" evidence="1">
    <location>
        <begin position="32"/>
        <end position="51"/>
    </location>
</feature>
<dbReference type="EMBL" id="JAPZBR010000008">
    <property type="protein sequence ID" value="KAJ5341148.1"/>
    <property type="molecule type" value="Genomic_DNA"/>
</dbReference>
<dbReference type="Proteomes" id="UP001148299">
    <property type="component" value="Unassembled WGS sequence"/>
</dbReference>
<feature type="domain" description="Gfd2/YDR514C-like C-terminal" evidence="2">
    <location>
        <begin position="370"/>
        <end position="566"/>
    </location>
</feature>
<reference evidence="3" key="1">
    <citation type="submission" date="2022-12" db="EMBL/GenBank/DDBJ databases">
        <authorList>
            <person name="Petersen C."/>
        </authorList>
    </citation>
    <scope>NUCLEOTIDE SEQUENCE</scope>
    <source>
        <strain evidence="3">IBT 35675</strain>
    </source>
</reference>
<dbReference type="InterPro" id="IPR036397">
    <property type="entry name" value="RNaseH_sf"/>
</dbReference>
<organism evidence="3 4">
    <name type="scientific">Penicillium brevicompactum</name>
    <dbReference type="NCBI Taxonomy" id="5074"/>
    <lineage>
        <taxon>Eukaryota</taxon>
        <taxon>Fungi</taxon>
        <taxon>Dikarya</taxon>
        <taxon>Ascomycota</taxon>
        <taxon>Pezizomycotina</taxon>
        <taxon>Eurotiomycetes</taxon>
        <taxon>Eurotiomycetidae</taxon>
        <taxon>Eurotiales</taxon>
        <taxon>Aspergillaceae</taxon>
        <taxon>Penicillium</taxon>
    </lineage>
</organism>
<gene>
    <name evidence="3" type="ORF">N7541_010272</name>
</gene>
<comment type="caution">
    <text evidence="3">The sequence shown here is derived from an EMBL/GenBank/DDBJ whole genome shotgun (WGS) entry which is preliminary data.</text>
</comment>
<dbReference type="Pfam" id="PF21762">
    <property type="entry name" value="DEDDh_C"/>
    <property type="match status" value="1"/>
</dbReference>
<sequence length="615" mass="69038">MDPKERLKLLYLTDVQSMNLDARLSRRVDDEQVGSQNAPVPAINNPGVSGNIPEFDFDPSRPLRMPDFPHTSLSYIRTRVIGILHEDDSYLTELDQDVDSTASSPAMNPNQQGPSDECNSDMSLLDVPGSSSIIFYPEIPNPTSFTSAVTMARYAIKYCSGEQAKIVSERFYDGDKFWNRTWDLYYLPVPQSVSNKPFLLIPTVQAKALLDEINSATNFRLTLKGTGKNGLVLDFTDAEREYFNPVFVGRPSSLEQKERLVARLPLPLDSWGDYPTEEKPVPLVTYQFKVTASVESIKAKPDKDAEKQAKKAKRDLAIKKLEQCLGRVASYFGLRPLMKEGVQQPSFANGQIEPIDVRSPAMYLFHEMPIFISLDTEWMEGCHVLTEVGISVLDTQELEGVAPGDFGREWLSKIKTRHLRVSEHRRHVNSRYQRGCPDEFHHGKSEFIKSADIAQVVDDAFSPPPIIIYGRERKRTVIMVGLNLKGDIELLQRQKCQVFLDLDPSRPPPCSSAIHEVVDVAQLYRVYSGAPNAPGLGNLLQYLQVVGRDLHNAGNDAHHTLEALVRLMLEAAGEKPWSYEEAASKAAKNMTLSTTEAVQAPTEQDQAMMDTWEHE</sequence>
<reference evidence="3" key="2">
    <citation type="journal article" date="2023" name="IMA Fungus">
        <title>Comparative genomic study of the Penicillium genus elucidates a diverse pangenome and 15 lateral gene transfer events.</title>
        <authorList>
            <person name="Petersen C."/>
            <person name="Sorensen T."/>
            <person name="Nielsen M.R."/>
            <person name="Sondergaard T.E."/>
            <person name="Sorensen J.L."/>
            <person name="Fitzpatrick D.A."/>
            <person name="Frisvad J.C."/>
            <person name="Nielsen K.L."/>
        </authorList>
    </citation>
    <scope>NUCLEOTIDE SEQUENCE</scope>
    <source>
        <strain evidence="3">IBT 35675</strain>
    </source>
</reference>
<feature type="compositionally biased region" description="Polar residues" evidence="1">
    <location>
        <begin position="99"/>
        <end position="114"/>
    </location>
</feature>
<accession>A0A9W9UHA9</accession>
<dbReference type="InterPro" id="IPR012337">
    <property type="entry name" value="RNaseH-like_sf"/>
</dbReference>
<dbReference type="AlphaFoldDB" id="A0A9W9UHA9"/>
<proteinExistence type="predicted"/>
<dbReference type="SUPFAM" id="SSF53098">
    <property type="entry name" value="Ribonuclease H-like"/>
    <property type="match status" value="1"/>
</dbReference>
<dbReference type="InterPro" id="IPR040151">
    <property type="entry name" value="Gfd2/YDR514C-like"/>
</dbReference>
<dbReference type="InterPro" id="IPR048519">
    <property type="entry name" value="Gfd2/YDR514C-like_C"/>
</dbReference>
<feature type="compositionally biased region" description="Polar residues" evidence="1">
    <location>
        <begin position="595"/>
        <end position="605"/>
    </location>
</feature>
<dbReference type="PANTHER" id="PTHR28083:SF1">
    <property type="entry name" value="GOOD FOR FULL DBP5 ACTIVITY PROTEIN 2"/>
    <property type="match status" value="1"/>
</dbReference>
<name>A0A9W9UHA9_PENBR</name>
<dbReference type="Gene3D" id="3.30.420.10">
    <property type="entry name" value="Ribonuclease H-like superfamily/Ribonuclease H"/>
    <property type="match status" value="1"/>
</dbReference>
<dbReference type="PANTHER" id="PTHR28083">
    <property type="entry name" value="GOOD FOR FULL DBP5 ACTIVITY PROTEIN 2"/>
    <property type="match status" value="1"/>
</dbReference>
<dbReference type="GO" id="GO:0005634">
    <property type="term" value="C:nucleus"/>
    <property type="evidence" value="ECO:0007669"/>
    <property type="project" value="TreeGrafter"/>
</dbReference>
<dbReference type="GO" id="GO:0003676">
    <property type="term" value="F:nucleic acid binding"/>
    <property type="evidence" value="ECO:0007669"/>
    <property type="project" value="InterPro"/>
</dbReference>
<evidence type="ECO:0000313" key="3">
    <source>
        <dbReference type="EMBL" id="KAJ5341148.1"/>
    </source>
</evidence>
<evidence type="ECO:0000256" key="1">
    <source>
        <dbReference type="SAM" id="MobiDB-lite"/>
    </source>
</evidence>
<evidence type="ECO:0000313" key="4">
    <source>
        <dbReference type="Proteomes" id="UP001148299"/>
    </source>
</evidence>
<evidence type="ECO:0000259" key="2">
    <source>
        <dbReference type="Pfam" id="PF21762"/>
    </source>
</evidence>
<feature type="region of interest" description="Disordered" evidence="1">
    <location>
        <begin position="595"/>
        <end position="615"/>
    </location>
</feature>
<feature type="region of interest" description="Disordered" evidence="1">
    <location>
        <begin position="99"/>
        <end position="118"/>
    </location>
</feature>
<protein>
    <recommendedName>
        <fullName evidence="2">Gfd2/YDR514C-like C-terminal domain-containing protein</fullName>
    </recommendedName>
</protein>
<keyword evidence="4" id="KW-1185">Reference proteome</keyword>